<dbReference type="AlphaFoldDB" id="A0A438GT77"/>
<dbReference type="Gene3D" id="3.30.70.270">
    <property type="match status" value="1"/>
</dbReference>
<name>A0A438GT77_VITVI</name>
<evidence type="ECO:0008006" key="3">
    <source>
        <dbReference type="Google" id="ProtNLM"/>
    </source>
</evidence>
<evidence type="ECO:0000313" key="2">
    <source>
        <dbReference type="Proteomes" id="UP000288805"/>
    </source>
</evidence>
<dbReference type="EMBL" id="QGNW01000350">
    <property type="protein sequence ID" value="RVW75399.1"/>
    <property type="molecule type" value="Genomic_DNA"/>
</dbReference>
<organism evidence="1 2">
    <name type="scientific">Vitis vinifera</name>
    <name type="common">Grape</name>
    <dbReference type="NCBI Taxonomy" id="29760"/>
    <lineage>
        <taxon>Eukaryota</taxon>
        <taxon>Viridiplantae</taxon>
        <taxon>Streptophyta</taxon>
        <taxon>Embryophyta</taxon>
        <taxon>Tracheophyta</taxon>
        <taxon>Spermatophyta</taxon>
        <taxon>Magnoliopsida</taxon>
        <taxon>eudicotyledons</taxon>
        <taxon>Gunneridae</taxon>
        <taxon>Pentapetalae</taxon>
        <taxon>rosids</taxon>
        <taxon>Vitales</taxon>
        <taxon>Vitaceae</taxon>
        <taxon>Viteae</taxon>
        <taxon>Vitis</taxon>
    </lineage>
</organism>
<proteinExistence type="predicted"/>
<accession>A0A438GT77</accession>
<comment type="caution">
    <text evidence="1">The sequence shown here is derived from an EMBL/GenBank/DDBJ whole genome shotgun (WGS) entry which is preliminary data.</text>
</comment>
<dbReference type="InterPro" id="IPR043502">
    <property type="entry name" value="DNA/RNA_pol_sf"/>
</dbReference>
<gene>
    <name evidence="1" type="ORF">CK203_062316</name>
</gene>
<dbReference type="SUPFAM" id="SSF56672">
    <property type="entry name" value="DNA/RNA polymerases"/>
    <property type="match status" value="1"/>
</dbReference>
<protein>
    <recommendedName>
        <fullName evidence="3">Reverse transcriptase/retrotransposon-derived protein RNase H-like domain-containing protein</fullName>
    </recommendedName>
</protein>
<dbReference type="Proteomes" id="UP000288805">
    <property type="component" value="Unassembled WGS sequence"/>
</dbReference>
<dbReference type="InterPro" id="IPR043128">
    <property type="entry name" value="Rev_trsase/Diguanyl_cyclase"/>
</dbReference>
<sequence>MRIWSQYRQILGVHGYTKGHRAGFTYKLRPFFLTLKRASASRWTSDYELAFEEIKHYLTQPPILSNPQPGKEQRPVYYVSKAMVDGETRYSKMEQTTLALRSAPDNKGQVMVGFIAETPQKLQQFLSSLE</sequence>
<evidence type="ECO:0000313" key="1">
    <source>
        <dbReference type="EMBL" id="RVW75399.1"/>
    </source>
</evidence>
<reference evidence="1 2" key="1">
    <citation type="journal article" date="2018" name="PLoS Genet.">
        <title>Population sequencing reveals clonal diversity and ancestral inbreeding in the grapevine cultivar Chardonnay.</title>
        <authorList>
            <person name="Roach M.J."/>
            <person name="Johnson D.L."/>
            <person name="Bohlmann J."/>
            <person name="van Vuuren H.J."/>
            <person name="Jones S.J."/>
            <person name="Pretorius I.S."/>
            <person name="Schmidt S.A."/>
            <person name="Borneman A.R."/>
        </authorList>
    </citation>
    <scope>NUCLEOTIDE SEQUENCE [LARGE SCALE GENOMIC DNA]</scope>
    <source>
        <strain evidence="2">cv. Chardonnay</strain>
        <tissue evidence="1">Leaf</tissue>
    </source>
</reference>